<feature type="compositionally biased region" description="Basic residues" evidence="16">
    <location>
        <begin position="754"/>
        <end position="764"/>
    </location>
</feature>
<dbReference type="SUPFAM" id="SSF50249">
    <property type="entry name" value="Nucleic acid-binding proteins"/>
    <property type="match status" value="1"/>
</dbReference>
<keyword evidence="14" id="KW-0539">Nucleus</keyword>
<dbReference type="PROSITE" id="PS50051">
    <property type="entry name" value="MCM_2"/>
    <property type="match status" value="1"/>
</dbReference>
<dbReference type="PROSITE" id="PS00847">
    <property type="entry name" value="MCM_1"/>
    <property type="match status" value="1"/>
</dbReference>
<feature type="compositionally biased region" description="Basic and acidic residues" evidence="16">
    <location>
        <begin position="147"/>
        <end position="163"/>
    </location>
</feature>
<dbReference type="InterPro" id="IPR027417">
    <property type="entry name" value="P-loop_NTPase"/>
</dbReference>
<feature type="region of interest" description="Disordered" evidence="16">
    <location>
        <begin position="215"/>
        <end position="237"/>
    </location>
</feature>
<evidence type="ECO:0000256" key="3">
    <source>
        <dbReference type="ARBA" id="ARBA00012551"/>
    </source>
</evidence>
<dbReference type="AlphaFoldDB" id="A0A226EFL2"/>
<dbReference type="CDD" id="cd17753">
    <property type="entry name" value="MCM2"/>
    <property type="match status" value="1"/>
</dbReference>
<keyword evidence="5" id="KW-0235">DNA replication</keyword>
<proteinExistence type="inferred from homology"/>
<dbReference type="GO" id="GO:0016787">
    <property type="term" value="F:hydrolase activity"/>
    <property type="evidence" value="ECO:0007669"/>
    <property type="project" value="UniProtKB-KW"/>
</dbReference>
<evidence type="ECO:0000256" key="14">
    <source>
        <dbReference type="ARBA" id="ARBA00023242"/>
    </source>
</evidence>
<dbReference type="InterPro" id="IPR027925">
    <property type="entry name" value="MCM_N"/>
</dbReference>
<feature type="compositionally biased region" description="Acidic residues" evidence="16">
    <location>
        <begin position="226"/>
        <end position="235"/>
    </location>
</feature>
<dbReference type="GO" id="GO:0005634">
    <property type="term" value="C:nucleus"/>
    <property type="evidence" value="ECO:0007669"/>
    <property type="project" value="UniProtKB-SubCell"/>
</dbReference>
<evidence type="ECO:0000256" key="15">
    <source>
        <dbReference type="ARBA" id="ARBA00023306"/>
    </source>
</evidence>
<evidence type="ECO:0000256" key="6">
    <source>
        <dbReference type="ARBA" id="ARBA00022723"/>
    </source>
</evidence>
<evidence type="ECO:0000256" key="9">
    <source>
        <dbReference type="ARBA" id="ARBA00022801"/>
    </source>
</evidence>
<dbReference type="Pfam" id="PF12619">
    <property type="entry name" value="MCM2_N"/>
    <property type="match status" value="1"/>
</dbReference>
<name>A0A226EFL2_FOLCA</name>
<sequence>MSGRRSSQRRNGGAEPSPPHAAQSPSSLAGYADTTDDEDEPMAVDAGTPGRRRPDPVTPQRRSRPANVVTSPDSLAGYADSTDDEGQRSQGSDVSIQRRRDGGRRRLARTPSPDARFVEDERSPDGIRRDVVQSEEESEGEDLFGDQMERDYRPMPEQDRYDPELLDDDEDISELSYGERREVEAELLRRDRAEGRTTMRRGLLYDDDDDGQLHRRQKRRFRKDGMDEDMEEDKDDNQLESIENLEDCRGMHTSDWIQMPGTRNEILNRFKNFLRTFLDEKGNLVFRERIRRMVECGKASIEVCYSELAQGEQTLAFFLPETPQELLKILDQGLKDVVGVLYKNYKEVKQDFHIRISNLPLLENIRTLRQLHLNQMIRVAGVVTSSTGVLPQLSVATFNCANCGFVLGPFVQTQDAEVKPTTCVECQRNGPFSLNVEKTVYQNYQRIVIQESPGKVPAGRLPRSKDVICQGDLTDLCKPGDEIEVTGTYTNNYDGSLNVKHGFPVFSTVILANHIVKKDDRSAVDHLSDEDIRAIQALSKDDHIADRIVASIAPSIYGHYDIKRALALALFGGEEKNPGDKHRLRGDINVLLCGDPGTAKSQFLKFVEKVSPRAIFTTGQGASAVGLTAYVQRSHLTKEWTLEAGALVLADRGVCLIDEFDKMNDSDRTSIHEAMEQQSISVSKAGIVTSLKARCSIIAAANPLGGQYDSSMTFSENVDLSEPILSRFDILCVVRDTPDPEQDERLARFVVNSHMRHHPGNKRRNNSEDGSDEEDEVESVSERVGTPTNADNDDEPLALDDASPNANVEKIPQDLLRKYIVYAKEKIKPKLYSNQMDEERIAKLYSELRRESMNTASIPITVRHIESMIRMAEAHAKMHLRLAVIDDDINMAIRIMLESFIDTQKFSVMRVMRKQFHRFLSFKKDNNELLFFLLKQMANENAAYYQSKYRLTQPVEISEKDFIEKAHQINLHTVKPFFKSDIFIKNHFQYIPARKMIVQIVPDEED</sequence>
<organism evidence="18 19">
    <name type="scientific">Folsomia candida</name>
    <name type="common">Springtail</name>
    <dbReference type="NCBI Taxonomy" id="158441"/>
    <lineage>
        <taxon>Eukaryota</taxon>
        <taxon>Metazoa</taxon>
        <taxon>Ecdysozoa</taxon>
        <taxon>Arthropoda</taxon>
        <taxon>Hexapoda</taxon>
        <taxon>Collembola</taxon>
        <taxon>Entomobryomorpha</taxon>
        <taxon>Isotomoidea</taxon>
        <taxon>Isotomidae</taxon>
        <taxon>Proisotominae</taxon>
        <taxon>Folsomia</taxon>
    </lineage>
</organism>
<dbReference type="GO" id="GO:0003697">
    <property type="term" value="F:single-stranded DNA binding"/>
    <property type="evidence" value="ECO:0007669"/>
    <property type="project" value="TreeGrafter"/>
</dbReference>
<evidence type="ECO:0000256" key="13">
    <source>
        <dbReference type="ARBA" id="ARBA00023125"/>
    </source>
</evidence>
<dbReference type="InterPro" id="IPR031327">
    <property type="entry name" value="MCM"/>
</dbReference>
<feature type="compositionally biased region" description="Low complexity" evidence="16">
    <location>
        <begin position="1"/>
        <end position="29"/>
    </location>
</feature>
<dbReference type="PRINTS" id="PR01658">
    <property type="entry name" value="MCMPROTEIN2"/>
</dbReference>
<evidence type="ECO:0000256" key="11">
    <source>
        <dbReference type="ARBA" id="ARBA00022833"/>
    </source>
</evidence>
<dbReference type="PANTHER" id="PTHR11630">
    <property type="entry name" value="DNA REPLICATION LICENSING FACTOR MCM FAMILY MEMBER"/>
    <property type="match status" value="1"/>
</dbReference>
<dbReference type="GO" id="GO:0000727">
    <property type="term" value="P:double-strand break repair via break-induced replication"/>
    <property type="evidence" value="ECO:0007669"/>
    <property type="project" value="TreeGrafter"/>
</dbReference>
<dbReference type="GO" id="GO:0008270">
    <property type="term" value="F:zinc ion binding"/>
    <property type="evidence" value="ECO:0007669"/>
    <property type="project" value="UniProtKB-KW"/>
</dbReference>
<dbReference type="GO" id="GO:0017116">
    <property type="term" value="F:single-stranded DNA helicase activity"/>
    <property type="evidence" value="ECO:0007669"/>
    <property type="project" value="TreeGrafter"/>
</dbReference>
<evidence type="ECO:0000313" key="19">
    <source>
        <dbReference type="Proteomes" id="UP000198287"/>
    </source>
</evidence>
<dbReference type="Proteomes" id="UP000198287">
    <property type="component" value="Unassembled WGS sequence"/>
</dbReference>
<feature type="region of interest" description="Disordered" evidence="16">
    <location>
        <begin position="750"/>
        <end position="806"/>
    </location>
</feature>
<dbReference type="GO" id="GO:1902975">
    <property type="term" value="P:mitotic DNA replication initiation"/>
    <property type="evidence" value="ECO:0007669"/>
    <property type="project" value="TreeGrafter"/>
</dbReference>
<dbReference type="PRINTS" id="PR01657">
    <property type="entry name" value="MCMFAMILY"/>
</dbReference>
<protein>
    <recommendedName>
        <fullName evidence="4">DNA replication licensing factor MCM2</fullName>
        <ecNumber evidence="3">3.6.4.12</ecNumber>
    </recommendedName>
</protein>
<dbReference type="InterPro" id="IPR033762">
    <property type="entry name" value="MCM_OB"/>
</dbReference>
<dbReference type="Pfam" id="PF17855">
    <property type="entry name" value="MCM_lid"/>
    <property type="match status" value="1"/>
</dbReference>
<dbReference type="InterPro" id="IPR012340">
    <property type="entry name" value="NA-bd_OB-fold"/>
</dbReference>
<keyword evidence="6" id="KW-0479">Metal-binding</keyword>
<dbReference type="GO" id="GO:0005524">
    <property type="term" value="F:ATP binding"/>
    <property type="evidence" value="ECO:0007669"/>
    <property type="project" value="UniProtKB-KW"/>
</dbReference>
<evidence type="ECO:0000256" key="5">
    <source>
        <dbReference type="ARBA" id="ARBA00022705"/>
    </source>
</evidence>
<comment type="subcellular location">
    <subcellularLocation>
        <location evidence="1">Nucleus</location>
    </subcellularLocation>
</comment>
<dbReference type="Pfam" id="PF17207">
    <property type="entry name" value="MCM_OB"/>
    <property type="match status" value="1"/>
</dbReference>
<dbReference type="OMA" id="TYERVTT"/>
<dbReference type="Gene3D" id="2.20.28.10">
    <property type="match status" value="1"/>
</dbReference>
<feature type="compositionally biased region" description="Basic and acidic residues" evidence="16">
    <location>
        <begin position="116"/>
        <end position="132"/>
    </location>
</feature>
<evidence type="ECO:0000256" key="2">
    <source>
        <dbReference type="ARBA" id="ARBA00008010"/>
    </source>
</evidence>
<dbReference type="PANTHER" id="PTHR11630:SF44">
    <property type="entry name" value="DNA REPLICATION LICENSING FACTOR MCM2"/>
    <property type="match status" value="1"/>
</dbReference>
<keyword evidence="12" id="KW-0067">ATP-binding</keyword>
<evidence type="ECO:0000256" key="10">
    <source>
        <dbReference type="ARBA" id="ARBA00022806"/>
    </source>
</evidence>
<accession>A0A226EFL2</accession>
<comment type="similarity">
    <text evidence="2">Belongs to the MCM family.</text>
</comment>
<dbReference type="EMBL" id="LNIX01000004">
    <property type="protein sequence ID" value="OXA55897.1"/>
    <property type="molecule type" value="Genomic_DNA"/>
</dbReference>
<dbReference type="FunFam" id="3.40.50.300:FF:000138">
    <property type="entry name" value="DNA helicase"/>
    <property type="match status" value="1"/>
</dbReference>
<evidence type="ECO:0000256" key="12">
    <source>
        <dbReference type="ARBA" id="ARBA00022840"/>
    </source>
</evidence>
<dbReference type="Pfam" id="PF00493">
    <property type="entry name" value="MCM"/>
    <property type="match status" value="1"/>
</dbReference>
<keyword evidence="9" id="KW-0378">Hydrolase</keyword>
<dbReference type="InterPro" id="IPR018525">
    <property type="entry name" value="MCM_CS"/>
</dbReference>
<comment type="caution">
    <text evidence="18">The sequence shown here is derived from an EMBL/GenBank/DDBJ whole genome shotgun (WGS) entry which is preliminary data.</text>
</comment>
<keyword evidence="11" id="KW-0862">Zinc</keyword>
<dbReference type="InterPro" id="IPR041562">
    <property type="entry name" value="MCM_lid"/>
</dbReference>
<dbReference type="GO" id="GO:0043138">
    <property type="term" value="F:3'-5' DNA helicase activity"/>
    <property type="evidence" value="ECO:0007669"/>
    <property type="project" value="TreeGrafter"/>
</dbReference>
<dbReference type="InterPro" id="IPR059098">
    <property type="entry name" value="WHD_MCM2"/>
</dbReference>
<dbReference type="STRING" id="158441.A0A226EFL2"/>
<keyword evidence="15" id="KW-0131">Cell cycle</keyword>
<dbReference type="InterPro" id="IPR008045">
    <property type="entry name" value="MCM2"/>
</dbReference>
<keyword evidence="10" id="KW-0347">Helicase</keyword>
<dbReference type="InterPro" id="IPR001208">
    <property type="entry name" value="MCM_dom"/>
</dbReference>
<keyword evidence="7" id="KW-0547">Nucleotide-binding</keyword>
<feature type="compositionally biased region" description="Acidic residues" evidence="16">
    <location>
        <begin position="133"/>
        <end position="144"/>
    </location>
</feature>
<dbReference type="Gene3D" id="3.30.1640.10">
    <property type="entry name" value="mini-chromosome maintenance (MCM) complex, chain A, domain 1"/>
    <property type="match status" value="1"/>
</dbReference>
<reference evidence="18 19" key="1">
    <citation type="submission" date="2015-12" db="EMBL/GenBank/DDBJ databases">
        <title>The genome of Folsomia candida.</title>
        <authorList>
            <person name="Faddeeva A."/>
            <person name="Derks M.F."/>
            <person name="Anvar Y."/>
            <person name="Smit S."/>
            <person name="Van Straalen N."/>
            <person name="Roelofs D."/>
        </authorList>
    </citation>
    <scope>NUCLEOTIDE SEQUENCE [LARGE SCALE GENOMIC DNA]</scope>
    <source>
        <strain evidence="18 19">VU population</strain>
        <tissue evidence="18">Whole body</tissue>
    </source>
</reference>
<feature type="domain" description="MCM C-terminal AAA(+) ATPase" evidence="17">
    <location>
        <begin position="544"/>
        <end position="750"/>
    </location>
</feature>
<keyword evidence="19" id="KW-1185">Reference proteome</keyword>
<dbReference type="Pfam" id="PF14551">
    <property type="entry name" value="MCM_N"/>
    <property type="match status" value="1"/>
</dbReference>
<evidence type="ECO:0000256" key="4">
    <source>
        <dbReference type="ARBA" id="ARBA00018925"/>
    </source>
</evidence>
<evidence type="ECO:0000256" key="7">
    <source>
        <dbReference type="ARBA" id="ARBA00022741"/>
    </source>
</evidence>
<evidence type="ECO:0000256" key="1">
    <source>
        <dbReference type="ARBA" id="ARBA00004123"/>
    </source>
</evidence>
<feature type="compositionally biased region" description="Acidic residues" evidence="16">
    <location>
        <begin position="769"/>
        <end position="779"/>
    </location>
</feature>
<dbReference type="SUPFAM" id="SSF52540">
    <property type="entry name" value="P-loop containing nucleoside triphosphate hydrolases"/>
    <property type="match status" value="1"/>
</dbReference>
<dbReference type="SMART" id="SM00350">
    <property type="entry name" value="MCM"/>
    <property type="match status" value="1"/>
</dbReference>
<feature type="region of interest" description="Disordered" evidence="16">
    <location>
        <begin position="1"/>
        <end position="178"/>
    </location>
</feature>
<evidence type="ECO:0000256" key="8">
    <source>
        <dbReference type="ARBA" id="ARBA00022771"/>
    </source>
</evidence>
<dbReference type="OrthoDB" id="844at2759"/>
<evidence type="ECO:0000313" key="18">
    <source>
        <dbReference type="EMBL" id="OXA55897.1"/>
    </source>
</evidence>
<feature type="compositionally biased region" description="Acidic residues" evidence="16">
    <location>
        <begin position="164"/>
        <end position="173"/>
    </location>
</feature>
<evidence type="ECO:0000256" key="16">
    <source>
        <dbReference type="SAM" id="MobiDB-lite"/>
    </source>
</evidence>
<dbReference type="Pfam" id="PF23669">
    <property type="entry name" value="WHD_MCM2"/>
    <property type="match status" value="1"/>
</dbReference>
<dbReference type="EC" id="3.6.4.12" evidence="3"/>
<dbReference type="Gene3D" id="3.40.50.300">
    <property type="entry name" value="P-loop containing nucleotide triphosphate hydrolases"/>
    <property type="match status" value="1"/>
</dbReference>
<gene>
    <name evidence="18" type="ORF">Fcan01_09512</name>
</gene>
<dbReference type="GO" id="GO:0042555">
    <property type="term" value="C:MCM complex"/>
    <property type="evidence" value="ECO:0007669"/>
    <property type="project" value="InterPro"/>
</dbReference>
<dbReference type="Gene3D" id="2.40.50.140">
    <property type="entry name" value="Nucleic acid-binding proteins"/>
    <property type="match status" value="1"/>
</dbReference>
<keyword evidence="13" id="KW-0238">DNA-binding</keyword>
<keyword evidence="8" id="KW-0863">Zinc-finger</keyword>
<evidence type="ECO:0000259" key="17">
    <source>
        <dbReference type="PROSITE" id="PS50051"/>
    </source>
</evidence>